<accession>A0A2R3QEN3</accession>
<feature type="compositionally biased region" description="Low complexity" evidence="1">
    <location>
        <begin position="81"/>
        <end position="90"/>
    </location>
</feature>
<dbReference type="EMBL" id="CP027667">
    <property type="protein sequence ID" value="AVO50134.1"/>
    <property type="molecule type" value="Genomic_DNA"/>
</dbReference>
<reference evidence="2 3" key="1">
    <citation type="submission" date="2018-03" db="EMBL/GenBank/DDBJ databases">
        <title>Genome sequencing of Melaminivora sp.</title>
        <authorList>
            <person name="Kim S.-J."/>
            <person name="Heo J."/>
            <person name="Ahn J.-H."/>
            <person name="Kwon S.-W."/>
        </authorList>
    </citation>
    <scope>NUCLEOTIDE SEQUENCE [LARGE SCALE GENOMIC DNA]</scope>
    <source>
        <strain evidence="2 3">SC2-9</strain>
    </source>
</reference>
<sequence>MKVLDLVCAQEHRFEGWFGSEGDFQEQLARGLVQCPLCASADVHKALSAPRLNLRAVAGRDHHTIVDEGEAAPKPRRQREAPAPETPSAAAVPAELQAAWLQLARRIVAQTEDVGNRFAEEARRMHYGEAEERGIRGQATPQQASELLEEGITVLPILLPEAAKEPLQ</sequence>
<organism evidence="2 3">
    <name type="scientific">Melaminivora suipulveris</name>
    <dbReference type="NCBI Taxonomy" id="2109913"/>
    <lineage>
        <taxon>Bacteria</taxon>
        <taxon>Pseudomonadati</taxon>
        <taxon>Pseudomonadota</taxon>
        <taxon>Betaproteobacteria</taxon>
        <taxon>Burkholderiales</taxon>
        <taxon>Comamonadaceae</taxon>
        <taxon>Melaminivora</taxon>
    </lineage>
</organism>
<evidence type="ECO:0000256" key="1">
    <source>
        <dbReference type="SAM" id="MobiDB-lite"/>
    </source>
</evidence>
<evidence type="ECO:0000313" key="3">
    <source>
        <dbReference type="Proteomes" id="UP000237925"/>
    </source>
</evidence>
<gene>
    <name evidence="2" type="ORF">C6568_13395</name>
</gene>
<dbReference type="AlphaFoldDB" id="A0A2R3QEN3"/>
<dbReference type="Pfam" id="PF06676">
    <property type="entry name" value="DUF1178"/>
    <property type="match status" value="1"/>
</dbReference>
<dbReference type="OrthoDB" id="5295943at2"/>
<protein>
    <submittedName>
        <fullName evidence="2">DUF1178 domain-containing protein</fullName>
    </submittedName>
</protein>
<name>A0A2R3QEN3_9BURK</name>
<dbReference type="InterPro" id="IPR009562">
    <property type="entry name" value="DUF1178"/>
</dbReference>
<proteinExistence type="predicted"/>
<dbReference type="RefSeq" id="WP_106684562.1">
    <property type="nucleotide sequence ID" value="NZ_CP027667.1"/>
</dbReference>
<feature type="region of interest" description="Disordered" evidence="1">
    <location>
        <begin position="63"/>
        <end position="90"/>
    </location>
</feature>
<dbReference type="PIRSF" id="PIRSF032131">
    <property type="entry name" value="UCP032131"/>
    <property type="match status" value="1"/>
</dbReference>
<dbReference type="Proteomes" id="UP000237925">
    <property type="component" value="Chromosome"/>
</dbReference>
<evidence type="ECO:0000313" key="2">
    <source>
        <dbReference type="EMBL" id="AVO50134.1"/>
    </source>
</evidence>
<dbReference type="KEGG" id="mela:C6568_13395"/>
<keyword evidence="3" id="KW-1185">Reference proteome</keyword>